<evidence type="ECO:0000256" key="1">
    <source>
        <dbReference type="SAM" id="MobiDB-lite"/>
    </source>
</evidence>
<keyword evidence="3" id="KW-1185">Reference proteome</keyword>
<accession>A0A2G8S956</accession>
<organism evidence="2 3">
    <name type="scientific">Ganoderma sinense ZZ0214-1</name>
    <dbReference type="NCBI Taxonomy" id="1077348"/>
    <lineage>
        <taxon>Eukaryota</taxon>
        <taxon>Fungi</taxon>
        <taxon>Dikarya</taxon>
        <taxon>Basidiomycota</taxon>
        <taxon>Agaricomycotina</taxon>
        <taxon>Agaricomycetes</taxon>
        <taxon>Polyporales</taxon>
        <taxon>Polyporaceae</taxon>
        <taxon>Ganoderma</taxon>
    </lineage>
</organism>
<sequence length="139" mass="15983">MEITAGWQSQLSACECQRKERGYSNVEDARECEGRRRRRRRLGHAACNWKQLTPRAPGRPPYGRIPNSVQDPASFLQPTVKNHNILYTLADNSEQCRLRIYLTGPNSTLKWMMMVPSLPTVDDLPWGTEQKNFPQARSP</sequence>
<gene>
    <name evidence="2" type="ORF">GSI_07467</name>
</gene>
<reference evidence="2 3" key="1">
    <citation type="journal article" date="2015" name="Sci. Rep.">
        <title>Chromosome-level genome map provides insights into diverse defense mechanisms in the medicinal fungus Ganoderma sinense.</title>
        <authorList>
            <person name="Zhu Y."/>
            <person name="Xu J."/>
            <person name="Sun C."/>
            <person name="Zhou S."/>
            <person name="Xu H."/>
            <person name="Nelson D.R."/>
            <person name="Qian J."/>
            <person name="Song J."/>
            <person name="Luo H."/>
            <person name="Xiang L."/>
            <person name="Li Y."/>
            <person name="Xu Z."/>
            <person name="Ji A."/>
            <person name="Wang L."/>
            <person name="Lu S."/>
            <person name="Hayward A."/>
            <person name="Sun W."/>
            <person name="Li X."/>
            <person name="Schwartz D.C."/>
            <person name="Wang Y."/>
            <person name="Chen S."/>
        </authorList>
    </citation>
    <scope>NUCLEOTIDE SEQUENCE [LARGE SCALE GENOMIC DNA]</scope>
    <source>
        <strain evidence="2 3">ZZ0214-1</strain>
    </source>
</reference>
<dbReference type="EMBL" id="AYKW01000015">
    <property type="protein sequence ID" value="PIL30287.1"/>
    <property type="molecule type" value="Genomic_DNA"/>
</dbReference>
<comment type="caution">
    <text evidence="2">The sequence shown here is derived from an EMBL/GenBank/DDBJ whole genome shotgun (WGS) entry which is preliminary data.</text>
</comment>
<dbReference type="AlphaFoldDB" id="A0A2G8S956"/>
<dbReference type="Proteomes" id="UP000230002">
    <property type="component" value="Unassembled WGS sequence"/>
</dbReference>
<name>A0A2G8S956_9APHY</name>
<protein>
    <submittedName>
        <fullName evidence="2">Uncharacterized protein</fullName>
    </submittedName>
</protein>
<evidence type="ECO:0000313" key="3">
    <source>
        <dbReference type="Proteomes" id="UP000230002"/>
    </source>
</evidence>
<feature type="region of interest" description="Disordered" evidence="1">
    <location>
        <begin position="53"/>
        <end position="74"/>
    </location>
</feature>
<evidence type="ECO:0000313" key="2">
    <source>
        <dbReference type="EMBL" id="PIL30287.1"/>
    </source>
</evidence>
<proteinExistence type="predicted"/>